<comment type="caution">
    <text evidence="3">The sequence shown here is derived from an EMBL/GenBank/DDBJ whole genome shotgun (WGS) entry which is preliminary data.</text>
</comment>
<dbReference type="Proteomes" id="UP000572635">
    <property type="component" value="Unassembled WGS sequence"/>
</dbReference>
<evidence type="ECO:0000313" key="3">
    <source>
        <dbReference type="EMBL" id="MBB5436126.1"/>
    </source>
</evidence>
<accession>A0A7W8QTF4</accession>
<dbReference type="AlphaFoldDB" id="A0A7W8QTF4"/>
<organism evidence="3 4">
    <name type="scientific">Nocardiopsis composta</name>
    <dbReference type="NCBI Taxonomy" id="157465"/>
    <lineage>
        <taxon>Bacteria</taxon>
        <taxon>Bacillati</taxon>
        <taxon>Actinomycetota</taxon>
        <taxon>Actinomycetes</taxon>
        <taxon>Streptosporangiales</taxon>
        <taxon>Nocardiopsidaceae</taxon>
        <taxon>Nocardiopsis</taxon>
    </lineage>
</organism>
<dbReference type="InterPro" id="IPR039261">
    <property type="entry name" value="FNR_nucleotide-bd"/>
</dbReference>
<proteinExistence type="predicted"/>
<keyword evidence="4" id="KW-1185">Reference proteome</keyword>
<protein>
    <submittedName>
        <fullName evidence="3">NADPH-dependent ferric siderophore reductase</fullName>
    </submittedName>
</protein>
<gene>
    <name evidence="3" type="ORF">HDA36_006274</name>
</gene>
<dbReference type="Pfam" id="PF04954">
    <property type="entry name" value="SIP"/>
    <property type="match status" value="1"/>
</dbReference>
<dbReference type="EMBL" id="JACHDB010000002">
    <property type="protein sequence ID" value="MBB5436126.1"/>
    <property type="molecule type" value="Genomic_DNA"/>
</dbReference>
<dbReference type="RefSeq" id="WP_184399430.1">
    <property type="nucleotide sequence ID" value="NZ_JACHDB010000002.1"/>
</dbReference>
<evidence type="ECO:0000256" key="1">
    <source>
        <dbReference type="SAM" id="MobiDB-lite"/>
    </source>
</evidence>
<name>A0A7W8QTF4_9ACTN</name>
<feature type="compositionally biased region" description="Basic and acidic residues" evidence="1">
    <location>
        <begin position="1"/>
        <end position="12"/>
    </location>
</feature>
<feature type="region of interest" description="Disordered" evidence="1">
    <location>
        <begin position="1"/>
        <end position="154"/>
    </location>
</feature>
<feature type="domain" description="SIP-like Rossmann fold" evidence="2">
    <location>
        <begin position="41"/>
        <end position="144"/>
    </location>
</feature>
<dbReference type="InterPro" id="IPR007037">
    <property type="entry name" value="SIP_rossman_dom"/>
</dbReference>
<evidence type="ECO:0000313" key="4">
    <source>
        <dbReference type="Proteomes" id="UP000572635"/>
    </source>
</evidence>
<reference evidence="3 4" key="1">
    <citation type="submission" date="2020-08" db="EMBL/GenBank/DDBJ databases">
        <title>Sequencing the genomes of 1000 actinobacteria strains.</title>
        <authorList>
            <person name="Klenk H.-P."/>
        </authorList>
    </citation>
    <scope>NUCLEOTIDE SEQUENCE [LARGE SCALE GENOMIC DNA]</scope>
    <source>
        <strain evidence="3 4">DSM 44551</strain>
    </source>
</reference>
<sequence length="154" mass="16344">MARGEEPAEVRKGPVPATRRSGPAPARSVRRPGADRSPPSGEETVLPAIPVQPEEPPAGHRALVFVEVADAAEEQSPASRAGAEVHRPHRNGRPPGERAAVLSPPAGRGRSRGAAERGTVRTLRRRFVQELGTPAPDTRLTAYGTRGPPQDEEV</sequence>
<evidence type="ECO:0000259" key="2">
    <source>
        <dbReference type="Pfam" id="PF04954"/>
    </source>
</evidence>
<dbReference type="Gene3D" id="3.40.50.80">
    <property type="entry name" value="Nucleotide-binding domain of ferredoxin-NADP reductase (FNR) module"/>
    <property type="match status" value="1"/>
</dbReference>